<evidence type="ECO:0000256" key="2">
    <source>
        <dbReference type="SAM" id="Phobius"/>
    </source>
</evidence>
<evidence type="ECO:0000259" key="3">
    <source>
        <dbReference type="PROSITE" id="PS51782"/>
    </source>
</evidence>
<sequence>MNDSRKDLSLLKYNFRPLTKREKHLLSILIIITTLWIVFKYFFKPQIEKIYILEEQIMEYNLEISKNNKILREKDNIKTDKKFLQDELEQIVSNYFPNIDQSQIIYFLNDVLVDQDINTLDLIFSKPAIENIKGINIEYVNLNIPFKGTFDGVCNIIKSIESTPWKIIIDEIQLYKNNTDNLDGSINLKIYEMGKLTDIHKNIVSFETKDLKEGNPFIPYDGYNIIANSYTEFSKNGIDIEEGSISIDTLDSIELNKEQDWDKTLKPKDKSSGYCTATHKEMIYYKVKPGDTIIGLSRYFYGTEKYMNEILEINNINADDILQVGEILLIKKR</sequence>
<organism evidence="4 5">
    <name type="scientific">Wansuia hejianensis</name>
    <dbReference type="NCBI Taxonomy" id="2763667"/>
    <lineage>
        <taxon>Bacteria</taxon>
        <taxon>Bacillati</taxon>
        <taxon>Bacillota</taxon>
        <taxon>Clostridia</taxon>
        <taxon>Lachnospirales</taxon>
        <taxon>Lachnospiraceae</taxon>
        <taxon>Wansuia</taxon>
    </lineage>
</organism>
<comment type="caution">
    <text evidence="4">The sequence shown here is derived from an EMBL/GenBank/DDBJ whole genome shotgun (WGS) entry which is preliminary data.</text>
</comment>
<keyword evidence="2" id="KW-1133">Transmembrane helix</keyword>
<evidence type="ECO:0000313" key="5">
    <source>
        <dbReference type="Proteomes" id="UP000601522"/>
    </source>
</evidence>
<keyword evidence="5" id="KW-1185">Reference proteome</keyword>
<dbReference type="InterPro" id="IPR018392">
    <property type="entry name" value="LysM"/>
</dbReference>
<dbReference type="CDD" id="cd00118">
    <property type="entry name" value="LysM"/>
    <property type="match status" value="1"/>
</dbReference>
<dbReference type="RefSeq" id="WP_249323424.1">
    <property type="nucleotide sequence ID" value="NZ_JACRTK010000002.1"/>
</dbReference>
<reference evidence="4 5" key="1">
    <citation type="submission" date="2020-08" db="EMBL/GenBank/DDBJ databases">
        <title>Genome public.</title>
        <authorList>
            <person name="Liu C."/>
            <person name="Sun Q."/>
        </authorList>
    </citation>
    <scope>NUCLEOTIDE SEQUENCE [LARGE SCALE GENOMIC DNA]</scope>
    <source>
        <strain evidence="4 5">NSJ-26</strain>
    </source>
</reference>
<name>A0A926F234_9FIRM</name>
<evidence type="ECO:0000256" key="1">
    <source>
        <dbReference type="SAM" id="Coils"/>
    </source>
</evidence>
<dbReference type="PROSITE" id="PS51782">
    <property type="entry name" value="LYSM"/>
    <property type="match status" value="1"/>
</dbReference>
<evidence type="ECO:0000313" key="4">
    <source>
        <dbReference type="EMBL" id="MBC8590587.1"/>
    </source>
</evidence>
<dbReference type="SMART" id="SM00257">
    <property type="entry name" value="LysM"/>
    <property type="match status" value="1"/>
</dbReference>
<dbReference type="AlphaFoldDB" id="A0A926F234"/>
<proteinExistence type="predicted"/>
<dbReference type="Pfam" id="PF01476">
    <property type="entry name" value="LysM"/>
    <property type="match status" value="1"/>
</dbReference>
<keyword evidence="2" id="KW-0472">Membrane</keyword>
<protein>
    <submittedName>
        <fullName evidence="4">LysM peptidoglycan-binding domain-containing protein</fullName>
    </submittedName>
</protein>
<dbReference type="EMBL" id="JACRTK010000002">
    <property type="protein sequence ID" value="MBC8590587.1"/>
    <property type="molecule type" value="Genomic_DNA"/>
</dbReference>
<keyword evidence="1" id="KW-0175">Coiled coil</keyword>
<dbReference type="Proteomes" id="UP000601522">
    <property type="component" value="Unassembled WGS sequence"/>
</dbReference>
<dbReference type="InterPro" id="IPR036779">
    <property type="entry name" value="LysM_dom_sf"/>
</dbReference>
<gene>
    <name evidence="4" type="ORF">H8689_05510</name>
</gene>
<keyword evidence="2" id="KW-0812">Transmembrane</keyword>
<feature type="transmembrane region" description="Helical" evidence="2">
    <location>
        <begin position="25"/>
        <end position="43"/>
    </location>
</feature>
<dbReference type="SUPFAM" id="SSF54106">
    <property type="entry name" value="LysM domain"/>
    <property type="match status" value="1"/>
</dbReference>
<accession>A0A926F234</accession>
<dbReference type="Gene3D" id="3.10.350.10">
    <property type="entry name" value="LysM domain"/>
    <property type="match status" value="1"/>
</dbReference>
<feature type="coiled-coil region" evidence="1">
    <location>
        <begin position="67"/>
        <end position="94"/>
    </location>
</feature>
<feature type="domain" description="LysM" evidence="3">
    <location>
        <begin position="283"/>
        <end position="330"/>
    </location>
</feature>